<dbReference type="Gramene" id="ONIVA01G31650.1">
    <property type="protein sequence ID" value="ONIVA01G31650.1"/>
    <property type="gene ID" value="ONIVA01G31650"/>
</dbReference>
<dbReference type="STRING" id="4536.A0A0E0FRR3"/>
<reference evidence="2" key="1">
    <citation type="submission" date="2015-04" db="UniProtKB">
        <authorList>
            <consortium name="EnsemblPlants"/>
        </authorList>
    </citation>
    <scope>IDENTIFICATION</scope>
    <source>
        <strain evidence="2">SL10</strain>
    </source>
</reference>
<protein>
    <submittedName>
        <fullName evidence="2">Uncharacterized protein</fullName>
    </submittedName>
</protein>
<evidence type="ECO:0000313" key="3">
    <source>
        <dbReference type="Proteomes" id="UP000006591"/>
    </source>
</evidence>
<accession>A0A0E0FRR3</accession>
<dbReference type="AlphaFoldDB" id="A0A0E0FRR3"/>
<sequence>MGRDPTHAFRPRLRSAKPPRIGLRVPSSPPTHHRSPPAASDENEAGAKEVEVVVMGEPEVEKREMKKGWSIVQNSSSKEGIRQCQATERNDPTTVPRQPLIFFPGPTACGNPRSTTTAGLYPRGCAHRHANRVTPLTRAQHTHPPLPRPAKLAPAAQANTYACGLPLPLPRSAGSLAPGSAAQRTPHSANRPSGPPPTPARRAARADQQCMRMTKRFTAASPTAPGKYAGPCMHAQARSENKFKGYIKKAQRDSAHDNTSTEIGHTSDYRATKGGDNPSPNDKNHDLTLPRFGI</sequence>
<organism evidence="2">
    <name type="scientific">Oryza nivara</name>
    <name type="common">Indian wild rice</name>
    <name type="synonym">Oryza sativa f. spontanea</name>
    <dbReference type="NCBI Taxonomy" id="4536"/>
    <lineage>
        <taxon>Eukaryota</taxon>
        <taxon>Viridiplantae</taxon>
        <taxon>Streptophyta</taxon>
        <taxon>Embryophyta</taxon>
        <taxon>Tracheophyta</taxon>
        <taxon>Spermatophyta</taxon>
        <taxon>Magnoliopsida</taxon>
        <taxon>Liliopsida</taxon>
        <taxon>Poales</taxon>
        <taxon>Poaceae</taxon>
        <taxon>BOP clade</taxon>
        <taxon>Oryzoideae</taxon>
        <taxon>Oryzeae</taxon>
        <taxon>Oryzinae</taxon>
        <taxon>Oryza</taxon>
    </lineage>
</organism>
<keyword evidence="3" id="KW-1185">Reference proteome</keyword>
<proteinExistence type="predicted"/>
<evidence type="ECO:0000256" key="1">
    <source>
        <dbReference type="SAM" id="MobiDB-lite"/>
    </source>
</evidence>
<dbReference type="EnsemblPlants" id="ONIVA01G31650.1">
    <property type="protein sequence ID" value="ONIVA01G31650.1"/>
    <property type="gene ID" value="ONIVA01G31650"/>
</dbReference>
<name>A0A0E0FRR3_ORYNI</name>
<dbReference type="HOGENOM" id="CLU_947915_0_0_1"/>
<feature type="region of interest" description="Disordered" evidence="1">
    <location>
        <begin position="248"/>
        <end position="294"/>
    </location>
</feature>
<reference evidence="2" key="2">
    <citation type="submission" date="2018-04" db="EMBL/GenBank/DDBJ databases">
        <title>OnivRS2 (Oryza nivara Reference Sequence Version 2).</title>
        <authorList>
            <person name="Zhang J."/>
            <person name="Kudrna D."/>
            <person name="Lee S."/>
            <person name="Talag J."/>
            <person name="Rajasekar S."/>
            <person name="Welchert J."/>
            <person name="Hsing Y.-I."/>
            <person name="Wing R.A."/>
        </authorList>
    </citation>
    <scope>NUCLEOTIDE SEQUENCE [LARGE SCALE GENOMIC DNA]</scope>
</reference>
<dbReference type="Proteomes" id="UP000006591">
    <property type="component" value="Chromosome 1"/>
</dbReference>
<feature type="region of interest" description="Disordered" evidence="1">
    <location>
        <begin position="174"/>
        <end position="209"/>
    </location>
</feature>
<feature type="region of interest" description="Disordered" evidence="1">
    <location>
        <begin position="1"/>
        <end position="48"/>
    </location>
</feature>
<evidence type="ECO:0000313" key="2">
    <source>
        <dbReference type="EnsemblPlants" id="ONIVA01G31650.1"/>
    </source>
</evidence>